<dbReference type="FunFam" id="3.40.50.300:FF:000354">
    <property type="entry name" value="ATP-dependent RNA helicase SKI2"/>
    <property type="match status" value="1"/>
</dbReference>
<accession>A0A0B2ULP6</accession>
<dbReference type="InterPro" id="IPR014001">
    <property type="entry name" value="Helicase_ATP-bd"/>
</dbReference>
<dbReference type="EMBL" id="JOKQ01000004">
    <property type="protein sequence ID" value="KHN69977.1"/>
    <property type="molecule type" value="Genomic_DNA"/>
</dbReference>
<dbReference type="VEuPathDB" id="MicrosporidiaDB:M896_041750"/>
<evidence type="ECO:0000256" key="4">
    <source>
        <dbReference type="ARBA" id="ARBA00022840"/>
    </source>
</evidence>
<dbReference type="SMART" id="SM00487">
    <property type="entry name" value="DEXDc"/>
    <property type="match status" value="1"/>
</dbReference>
<dbReference type="STRING" id="1354746.A0A0B2ULP6"/>
<dbReference type="PROSITE" id="PS51194">
    <property type="entry name" value="HELICASE_CTER"/>
    <property type="match status" value="1"/>
</dbReference>
<feature type="domain" description="Helicase ATP-binding" evidence="5">
    <location>
        <begin position="63"/>
        <end position="219"/>
    </location>
</feature>
<reference evidence="7 8" key="1">
    <citation type="journal article" date="2014" name="MBio">
        <title>The Ordospora colligata genome; evolution of extreme reduction in microsporidia and host-to-parasite horizontal gene transfer.</title>
        <authorList>
            <person name="Pombert J.-F."/>
            <person name="Haag K.L."/>
            <person name="Beidas S."/>
            <person name="Ebert D."/>
            <person name="Keeling P.J."/>
        </authorList>
    </citation>
    <scope>NUCLEOTIDE SEQUENCE [LARGE SCALE GENOMIC DNA]</scope>
    <source>
        <strain evidence="7 8">OC4</strain>
    </source>
</reference>
<comment type="caution">
    <text evidence="7">The sequence shown here is derived from an EMBL/GenBank/DDBJ whole genome shotgun (WGS) entry which is preliminary data.</text>
</comment>
<dbReference type="FunCoup" id="A0A0B2ULP6">
    <property type="interactions" value="137"/>
</dbReference>
<dbReference type="SUPFAM" id="SSF52540">
    <property type="entry name" value="P-loop containing nucleoside triphosphate hydrolases"/>
    <property type="match status" value="1"/>
</dbReference>
<dbReference type="Proteomes" id="UP000031056">
    <property type="component" value="Unassembled WGS sequence"/>
</dbReference>
<evidence type="ECO:0000256" key="2">
    <source>
        <dbReference type="ARBA" id="ARBA00022801"/>
    </source>
</evidence>
<dbReference type="InterPro" id="IPR027417">
    <property type="entry name" value="P-loop_NTPase"/>
</dbReference>
<evidence type="ECO:0000259" key="6">
    <source>
        <dbReference type="PROSITE" id="PS51194"/>
    </source>
</evidence>
<keyword evidence="1" id="KW-0547">Nucleotide-binding</keyword>
<dbReference type="InParanoid" id="A0A0B2ULP6"/>
<keyword evidence="4" id="KW-0067">ATP-binding</keyword>
<keyword evidence="2" id="KW-0378">Hydrolase</keyword>
<dbReference type="SMART" id="SM01142">
    <property type="entry name" value="DSHCT"/>
    <property type="match status" value="1"/>
</dbReference>
<dbReference type="GO" id="GO:0004386">
    <property type="term" value="F:helicase activity"/>
    <property type="evidence" value="ECO:0007669"/>
    <property type="project" value="UniProtKB-KW"/>
</dbReference>
<dbReference type="GO" id="GO:0016787">
    <property type="term" value="F:hydrolase activity"/>
    <property type="evidence" value="ECO:0007669"/>
    <property type="project" value="UniProtKB-KW"/>
</dbReference>
<dbReference type="PROSITE" id="PS51192">
    <property type="entry name" value="HELICASE_ATP_BIND_1"/>
    <property type="match status" value="1"/>
</dbReference>
<sequence>MDNENTNKSEVNAESGITNVQRTEKKHCVMTNQGWIPDDYKNYVNESILNVNFETDAFQKQAFYFLSRGMSVFVSAHTSSGKTLVAEYAISLSQFHGTRTIYTSPIKALSNQKYHDFKMKYKDVGIVTGDVQVNPSAKCLVMTTEILRNMVYRNGDLLRDTEFVVFDEVHYINDSDRGVVWEECIIMLPKHISLIMLSATIPNGLEFSEWVGRTQSRTIYVISTNKRAVPLEHVLYSDWNVYAIEDETEKKRASNFKEGPMPLSKKAKIQARFKICDVANFIMKKRLVPAIFFCFSKKKCEEYAEILGPLNLNDEQSKGHVRAFLNEAIKCLSAEDRCLPQVVSMTSMVMNGIAVHHGSLLPFVKECVELLFSMNLVKILLATETFAMGVNMPAKCCVFLSLSKIDNGTFRYLSSGEYIQMSGRAGRRGMDAVGTVMIADPKLPNIEVIRRIIKGCPLSLSSQFKLSFGLILLSLRSNVKVEELMRRSYGEHRNQKNYDKDMNRLRELEAEDEVCVKCGDMMEYLCAIEEICSKNWKLICKSPILCKGTKLLLKDNSTCVVNSVNETTVTVDRCEEVEEYRENIEHGLSEGVTKHEPNGSAGSIGMLLYPISIRRPLNKNKVNVSEIFCVLKDGRSFWNYGLTNVTDVLEVKRLSEVCASLEGRHDGCEKMKQHYTEAITKMSNRREAEAIRTRYNISSLHMIDEYNKRMEFLAKRGFVDGTITLKGKAAAEIRTVNEVLVVEMIFSNEFEFMDGKKIISLMSSMVYEEALESPEEETLYNETKMIENYFFEMSKEMSDLGIPPFAALNFSLVDAVHEWCCGSSLSKIVSKYGVPEGSFVRLILRLEECCRELISVAVMIGDKDLEKKIEDASKSMKRDVIFLPSLYL</sequence>
<dbReference type="Pfam" id="PF00271">
    <property type="entry name" value="Helicase_C"/>
    <property type="match status" value="1"/>
</dbReference>
<dbReference type="GeneID" id="26261613"/>
<dbReference type="Gene3D" id="1.10.3380.30">
    <property type="match status" value="1"/>
</dbReference>
<dbReference type="OrthoDB" id="64767at2759"/>
<gene>
    <name evidence="7" type="ORF">M896_041750</name>
</gene>
<dbReference type="CDD" id="cd18795">
    <property type="entry name" value="SF2_C_Ski2"/>
    <property type="match status" value="1"/>
</dbReference>
<dbReference type="InterPro" id="IPR050699">
    <property type="entry name" value="RNA-DNA_Helicase"/>
</dbReference>
<dbReference type="Pfam" id="PF08148">
    <property type="entry name" value="DSHCT"/>
    <property type="match status" value="1"/>
</dbReference>
<dbReference type="InterPro" id="IPR001650">
    <property type="entry name" value="Helicase_C-like"/>
</dbReference>
<dbReference type="InterPro" id="IPR012961">
    <property type="entry name" value="Ski2/MTR4_C"/>
</dbReference>
<dbReference type="SMART" id="SM00490">
    <property type="entry name" value="HELICc"/>
    <property type="match status" value="1"/>
</dbReference>
<feature type="domain" description="Helicase C-terminal" evidence="6">
    <location>
        <begin position="277"/>
        <end position="472"/>
    </location>
</feature>
<dbReference type="Gene3D" id="3.40.50.300">
    <property type="entry name" value="P-loop containing nucleotide triphosphate hydrolases"/>
    <property type="match status" value="2"/>
</dbReference>
<dbReference type="GO" id="GO:0070478">
    <property type="term" value="P:nuclear-transcribed mRNA catabolic process, 3'-5' exonucleolytic nonsense-mediated decay"/>
    <property type="evidence" value="ECO:0007669"/>
    <property type="project" value="TreeGrafter"/>
</dbReference>
<evidence type="ECO:0000256" key="3">
    <source>
        <dbReference type="ARBA" id="ARBA00022806"/>
    </source>
</evidence>
<dbReference type="GO" id="GO:0055087">
    <property type="term" value="C:Ski complex"/>
    <property type="evidence" value="ECO:0007669"/>
    <property type="project" value="TreeGrafter"/>
</dbReference>
<dbReference type="Pfam" id="PF00270">
    <property type="entry name" value="DEAD"/>
    <property type="match status" value="1"/>
</dbReference>
<protein>
    <submittedName>
        <fullName evidence="7">Superfamily II RNA helicase</fullName>
    </submittedName>
</protein>
<proteinExistence type="predicted"/>
<evidence type="ECO:0000256" key="1">
    <source>
        <dbReference type="ARBA" id="ARBA00022741"/>
    </source>
</evidence>
<dbReference type="PANTHER" id="PTHR12131:SF1">
    <property type="entry name" value="ATP-DEPENDENT RNA HELICASE SUPV3L1, MITOCHONDRIAL-RELATED"/>
    <property type="match status" value="1"/>
</dbReference>
<dbReference type="PANTHER" id="PTHR12131">
    <property type="entry name" value="ATP-DEPENDENT RNA AND DNA HELICASE"/>
    <property type="match status" value="1"/>
</dbReference>
<evidence type="ECO:0000259" key="5">
    <source>
        <dbReference type="PROSITE" id="PS51192"/>
    </source>
</evidence>
<dbReference type="RefSeq" id="XP_014564019.1">
    <property type="nucleotide sequence ID" value="XM_014708533.1"/>
</dbReference>
<organism evidence="7 8">
    <name type="scientific">Ordospora colligata OC4</name>
    <dbReference type="NCBI Taxonomy" id="1354746"/>
    <lineage>
        <taxon>Eukaryota</taxon>
        <taxon>Fungi</taxon>
        <taxon>Fungi incertae sedis</taxon>
        <taxon>Microsporidia</taxon>
        <taxon>Ordosporidae</taxon>
        <taxon>Ordospora</taxon>
    </lineage>
</organism>
<keyword evidence="3 7" id="KW-0347">Helicase</keyword>
<dbReference type="AlphaFoldDB" id="A0A0B2ULP6"/>
<keyword evidence="8" id="KW-1185">Reference proteome</keyword>
<evidence type="ECO:0000313" key="8">
    <source>
        <dbReference type="Proteomes" id="UP000031056"/>
    </source>
</evidence>
<dbReference type="GO" id="GO:0005524">
    <property type="term" value="F:ATP binding"/>
    <property type="evidence" value="ECO:0007669"/>
    <property type="project" value="UniProtKB-KW"/>
</dbReference>
<name>A0A0B2ULP6_9MICR</name>
<dbReference type="InterPro" id="IPR011545">
    <property type="entry name" value="DEAD/DEAH_box_helicase_dom"/>
</dbReference>
<dbReference type="HOGENOM" id="CLU_002902_0_0_1"/>
<evidence type="ECO:0000313" key="7">
    <source>
        <dbReference type="EMBL" id="KHN69977.1"/>
    </source>
</evidence>
<dbReference type="GO" id="GO:0003676">
    <property type="term" value="F:nucleic acid binding"/>
    <property type="evidence" value="ECO:0007669"/>
    <property type="project" value="InterPro"/>
</dbReference>